<feature type="region of interest" description="Disordered" evidence="1">
    <location>
        <begin position="62"/>
        <end position="87"/>
    </location>
</feature>
<sequence length="87" mass="9634">MKRQQGKGLLALLGLGAGVFAWWKYKNLSPEQKNKLHSKVNDVGQKVKDTYTEVESSVKSNLDSLKNSAQNVKSDVKTDVNELANKS</sequence>
<evidence type="ECO:0000313" key="3">
    <source>
        <dbReference type="Proteomes" id="UP000294689"/>
    </source>
</evidence>
<dbReference type="Gene3D" id="1.20.120.20">
    <property type="entry name" value="Apolipoprotein"/>
    <property type="match status" value="1"/>
</dbReference>
<gene>
    <name evidence="2" type="ORF">BXY82_2104</name>
</gene>
<comment type="caution">
    <text evidence="2">The sequence shown here is derived from an EMBL/GenBank/DDBJ whole genome shotgun (WGS) entry which is preliminary data.</text>
</comment>
<organism evidence="2 3">
    <name type="scientific">Gelidibacter sediminis</name>
    <dbReference type="NCBI Taxonomy" id="1608710"/>
    <lineage>
        <taxon>Bacteria</taxon>
        <taxon>Pseudomonadati</taxon>
        <taxon>Bacteroidota</taxon>
        <taxon>Flavobacteriia</taxon>
        <taxon>Flavobacteriales</taxon>
        <taxon>Flavobacteriaceae</taxon>
        <taxon>Gelidibacter</taxon>
    </lineage>
</organism>
<dbReference type="Proteomes" id="UP000294689">
    <property type="component" value="Unassembled WGS sequence"/>
</dbReference>
<evidence type="ECO:0000256" key="1">
    <source>
        <dbReference type="SAM" id="MobiDB-lite"/>
    </source>
</evidence>
<dbReference type="OrthoDB" id="1454332at2"/>
<evidence type="ECO:0000313" key="2">
    <source>
        <dbReference type="EMBL" id="TDU40064.1"/>
    </source>
</evidence>
<name>A0A4R7PYI4_9FLAO</name>
<dbReference type="AlphaFoldDB" id="A0A4R7PYI4"/>
<keyword evidence="3" id="KW-1185">Reference proteome</keyword>
<accession>A0A4R7PYI4</accession>
<dbReference type="RefSeq" id="WP_133758107.1">
    <property type="nucleotide sequence ID" value="NZ_SOBW01000008.1"/>
</dbReference>
<dbReference type="EMBL" id="SOBW01000008">
    <property type="protein sequence ID" value="TDU40064.1"/>
    <property type="molecule type" value="Genomic_DNA"/>
</dbReference>
<feature type="compositionally biased region" description="Polar residues" evidence="1">
    <location>
        <begin position="62"/>
        <end position="73"/>
    </location>
</feature>
<protein>
    <submittedName>
        <fullName evidence="2">Fatty acid retinoid binding protein Gp-FAR-1</fullName>
    </submittedName>
</protein>
<proteinExistence type="predicted"/>
<reference evidence="2 3" key="1">
    <citation type="submission" date="2019-03" db="EMBL/GenBank/DDBJ databases">
        <title>Genomic Encyclopedia of Archaeal and Bacterial Type Strains, Phase II (KMG-II): from individual species to whole genera.</title>
        <authorList>
            <person name="Goeker M."/>
        </authorList>
    </citation>
    <scope>NUCLEOTIDE SEQUENCE [LARGE SCALE GENOMIC DNA]</scope>
    <source>
        <strain evidence="2 3">DSM 28135</strain>
    </source>
</reference>